<protein>
    <submittedName>
        <fullName evidence="2">Uncharacterized protein</fullName>
    </submittedName>
</protein>
<dbReference type="EMBL" id="FVZE01000004">
    <property type="protein sequence ID" value="SLK03398.1"/>
    <property type="molecule type" value="Genomic_DNA"/>
</dbReference>
<dbReference type="STRING" id="428990.SAMN06295987_104235"/>
<keyword evidence="1" id="KW-0732">Signal</keyword>
<organism evidence="2 3">
    <name type="scientific">Novosphingobium mathurense</name>
    <dbReference type="NCBI Taxonomy" id="428990"/>
    <lineage>
        <taxon>Bacteria</taxon>
        <taxon>Pseudomonadati</taxon>
        <taxon>Pseudomonadota</taxon>
        <taxon>Alphaproteobacteria</taxon>
        <taxon>Sphingomonadales</taxon>
        <taxon>Sphingomonadaceae</taxon>
        <taxon>Novosphingobium</taxon>
    </lineage>
</organism>
<dbReference type="AlphaFoldDB" id="A0A1U6I5X2"/>
<feature type="chain" id="PRO_5011962167" evidence="1">
    <location>
        <begin position="22"/>
        <end position="234"/>
    </location>
</feature>
<gene>
    <name evidence="2" type="ORF">SAMN06295987_104235</name>
</gene>
<evidence type="ECO:0000313" key="2">
    <source>
        <dbReference type="EMBL" id="SLK03398.1"/>
    </source>
</evidence>
<proteinExistence type="predicted"/>
<dbReference type="Proteomes" id="UP000190989">
    <property type="component" value="Unassembled WGS sequence"/>
</dbReference>
<evidence type="ECO:0000313" key="3">
    <source>
        <dbReference type="Proteomes" id="UP000190989"/>
    </source>
</evidence>
<reference evidence="3" key="1">
    <citation type="submission" date="2017-02" db="EMBL/GenBank/DDBJ databases">
        <authorList>
            <person name="Varghese N."/>
            <person name="Submissions S."/>
        </authorList>
    </citation>
    <scope>NUCLEOTIDE SEQUENCE [LARGE SCALE GENOMIC DNA]</scope>
    <source>
        <strain evidence="3">SM117</strain>
    </source>
</reference>
<keyword evidence="3" id="KW-1185">Reference proteome</keyword>
<sequence>MRRRLTIVGLIAATASVPAHASESKLPSARSERVVPADLHWSTSDRINLDRAKTKLLINDNGDSGWGLSFLSLRSVHARDEPSADARMKVHVRRVSIEGWQDVGADMELRLLAHAGMTSRMDRESALLVARTKSVDAGVDATIKHAADWRIRAGWFAQGGWGGHSLQDDAMRMTNGEPAAAHGAHLVFEMPVAGPRFFNHTLMSLEASSGNRAIAPGRPVPHQEEIALRMTTSF</sequence>
<name>A0A1U6I5X2_9SPHN</name>
<dbReference type="RefSeq" id="WP_139384008.1">
    <property type="nucleotide sequence ID" value="NZ_FVZE01000004.1"/>
</dbReference>
<feature type="signal peptide" evidence="1">
    <location>
        <begin position="1"/>
        <end position="21"/>
    </location>
</feature>
<evidence type="ECO:0000256" key="1">
    <source>
        <dbReference type="SAM" id="SignalP"/>
    </source>
</evidence>
<accession>A0A1U6I5X2</accession>